<evidence type="ECO:0000256" key="1">
    <source>
        <dbReference type="ARBA" id="ARBA00008954"/>
    </source>
</evidence>
<dbReference type="PANTHER" id="PTHR43094">
    <property type="entry name" value="AMINOTRANSFERASE"/>
    <property type="match status" value="1"/>
</dbReference>
<dbReference type="InterPro" id="IPR005814">
    <property type="entry name" value="Aminotrans_3"/>
</dbReference>
<proteinExistence type="inferred from homology"/>
<dbReference type="NCBIfam" id="NF005685">
    <property type="entry name" value="PRK07483.1"/>
    <property type="match status" value="1"/>
</dbReference>
<dbReference type="Pfam" id="PF00202">
    <property type="entry name" value="Aminotran_3"/>
    <property type="match status" value="1"/>
</dbReference>
<dbReference type="PANTHER" id="PTHR43094:SF1">
    <property type="entry name" value="AMINOTRANSFERASE CLASS-III"/>
    <property type="match status" value="1"/>
</dbReference>
<dbReference type="GO" id="GO:0005829">
    <property type="term" value="C:cytosol"/>
    <property type="evidence" value="ECO:0007669"/>
    <property type="project" value="TreeGrafter"/>
</dbReference>
<dbReference type="Gene3D" id="3.90.1150.10">
    <property type="entry name" value="Aspartate Aminotransferase, domain 1"/>
    <property type="match status" value="1"/>
</dbReference>
<dbReference type="Gene3D" id="3.40.640.10">
    <property type="entry name" value="Type I PLP-dependent aspartate aminotransferase-like (Major domain)"/>
    <property type="match status" value="1"/>
</dbReference>
<dbReference type="InterPro" id="IPR049704">
    <property type="entry name" value="Aminotrans_3_PPA_site"/>
</dbReference>
<keyword evidence="5" id="KW-1185">Reference proteome</keyword>
<dbReference type="AlphaFoldDB" id="A0AAI8V949"/>
<dbReference type="EMBL" id="CAUWAG010000004">
    <property type="protein sequence ID" value="CAJ2503305.1"/>
    <property type="molecule type" value="Genomic_DNA"/>
</dbReference>
<comment type="similarity">
    <text evidence="1 3">Belongs to the class-III pyridoxal-phosphate-dependent aminotransferase family.</text>
</comment>
<dbReference type="InterPro" id="IPR015422">
    <property type="entry name" value="PyrdxlP-dep_Trfase_small"/>
</dbReference>
<protein>
    <submittedName>
        <fullName evidence="4">Uu.00g106990.m01.CDS01</fullName>
    </submittedName>
</protein>
<comment type="caution">
    <text evidence="4">The sequence shown here is derived from an EMBL/GenBank/DDBJ whole genome shotgun (WGS) entry which is preliminary data.</text>
</comment>
<organism evidence="4 5">
    <name type="scientific">Anthostomella pinea</name>
    <dbReference type="NCBI Taxonomy" id="933095"/>
    <lineage>
        <taxon>Eukaryota</taxon>
        <taxon>Fungi</taxon>
        <taxon>Dikarya</taxon>
        <taxon>Ascomycota</taxon>
        <taxon>Pezizomycotina</taxon>
        <taxon>Sordariomycetes</taxon>
        <taxon>Xylariomycetidae</taxon>
        <taxon>Xylariales</taxon>
        <taxon>Xylariaceae</taxon>
        <taxon>Anthostomella</taxon>
    </lineage>
</organism>
<dbReference type="GO" id="GO:0008483">
    <property type="term" value="F:transaminase activity"/>
    <property type="evidence" value="ECO:0007669"/>
    <property type="project" value="InterPro"/>
</dbReference>
<dbReference type="PROSITE" id="PS00600">
    <property type="entry name" value="AA_TRANSFER_CLASS_3"/>
    <property type="match status" value="1"/>
</dbReference>
<gene>
    <name evidence="4" type="ORF">KHLLAP_LOCUS3773</name>
</gene>
<evidence type="ECO:0000313" key="4">
    <source>
        <dbReference type="EMBL" id="CAJ2503305.1"/>
    </source>
</evidence>
<dbReference type="InterPro" id="IPR015421">
    <property type="entry name" value="PyrdxlP-dep_Trfase_major"/>
</dbReference>
<dbReference type="CDD" id="cd00610">
    <property type="entry name" value="OAT_like"/>
    <property type="match status" value="1"/>
</dbReference>
<keyword evidence="2 3" id="KW-0663">Pyridoxal phosphate</keyword>
<sequence>MAPALLIPTLLDEPYEASGQPQKAAPCTGTSIVERNKAYWSTQPRPSLLHRSFHEQPVVVASASQNYLTLHDGTRILDACGGAAVAILGHGNKEVVAAMTEQAATVAYVHTLSYTTQAAEDLAKLLVGHKPGGLSKAFFLGSGSEANDGAMKIARQFFFERNDPQRTHFIARRQAYHGNTWGPMSLSNNVSRLVPYKDILMPNVSHVSPCYPYQYQRSGESDAQYVRRLAAELDDEFTRVGPQRVIAFVAETVGGATSGCITAPPGYFSAMKAVCRKHGALFVLDEVMCGMGRTGTTMAWEQEDGDASPDIMTIGKGLGGGYAPIAGILVHQDIIDQLDQGTGCFNHGHTYQAHPMSCAAALAVQSIVRREGLVQRCAEMGKRLEMGLKQRLADEPHVGEIRGRGLFWGIEFVQDKSTRTPFDPALKIGPSVQREALELGVNIYPGAGTLDGVKGDHVLIAPPFTVTEAEIEAITRTVLEAYRRVVSRPQ</sequence>
<dbReference type="InterPro" id="IPR015424">
    <property type="entry name" value="PyrdxlP-dep_Trfase"/>
</dbReference>
<dbReference type="GO" id="GO:0030170">
    <property type="term" value="F:pyridoxal phosphate binding"/>
    <property type="evidence" value="ECO:0007669"/>
    <property type="project" value="InterPro"/>
</dbReference>
<evidence type="ECO:0000313" key="5">
    <source>
        <dbReference type="Proteomes" id="UP001295740"/>
    </source>
</evidence>
<evidence type="ECO:0000256" key="2">
    <source>
        <dbReference type="ARBA" id="ARBA00022898"/>
    </source>
</evidence>
<dbReference type="SUPFAM" id="SSF53383">
    <property type="entry name" value="PLP-dependent transferases"/>
    <property type="match status" value="1"/>
</dbReference>
<accession>A0AAI8V949</accession>
<name>A0AAI8V949_9PEZI</name>
<evidence type="ECO:0000256" key="3">
    <source>
        <dbReference type="RuleBase" id="RU003560"/>
    </source>
</evidence>
<dbReference type="Proteomes" id="UP001295740">
    <property type="component" value="Unassembled WGS sequence"/>
</dbReference>
<reference evidence="4" key="1">
    <citation type="submission" date="2023-10" db="EMBL/GenBank/DDBJ databases">
        <authorList>
            <person name="Hackl T."/>
        </authorList>
    </citation>
    <scope>NUCLEOTIDE SEQUENCE</scope>
</reference>